<dbReference type="GO" id="GO:0009231">
    <property type="term" value="P:riboflavin biosynthetic process"/>
    <property type="evidence" value="ECO:0007669"/>
    <property type="project" value="TreeGrafter"/>
</dbReference>
<evidence type="ECO:0000256" key="2">
    <source>
        <dbReference type="ARBA" id="ARBA00022723"/>
    </source>
</evidence>
<dbReference type="PANTHER" id="PTHR35005:SF1">
    <property type="entry name" value="2-AMINO-5-FORMYLAMINO-6-RIBOSYLAMINOPYRIMIDIN-4(3H)-ONE 5'-MONOPHOSPHATE DEFORMYLASE"/>
    <property type="match status" value="1"/>
</dbReference>
<organism evidence="6">
    <name type="scientific">Christensenella massiliensis</name>
    <dbReference type="NCBI Taxonomy" id="1805714"/>
    <lineage>
        <taxon>Bacteria</taxon>
        <taxon>Bacillati</taxon>
        <taxon>Bacillota</taxon>
        <taxon>Clostridia</taxon>
        <taxon>Christensenellales</taxon>
        <taxon>Christensenellaceae</taxon>
        <taxon>Christensenella</taxon>
    </lineage>
</organism>
<dbReference type="InterPro" id="IPR003785">
    <property type="entry name" value="Creatininase/forma_Hydrolase"/>
</dbReference>
<dbReference type="GO" id="GO:0016811">
    <property type="term" value="F:hydrolase activity, acting on carbon-nitrogen (but not peptide) bonds, in linear amides"/>
    <property type="evidence" value="ECO:0007669"/>
    <property type="project" value="TreeGrafter"/>
</dbReference>
<evidence type="ECO:0000256" key="1">
    <source>
        <dbReference type="ARBA" id="ARBA00001947"/>
    </source>
</evidence>
<evidence type="ECO:0000313" key="6">
    <source>
        <dbReference type="EMBL" id="XCC61225.1"/>
    </source>
</evidence>
<keyword evidence="4" id="KW-0862">Zinc</keyword>
<proteinExistence type="inferred from homology"/>
<comment type="cofactor">
    <cofactor evidence="1">
        <name>Zn(2+)</name>
        <dbReference type="ChEBI" id="CHEBI:29105"/>
    </cofactor>
</comment>
<dbReference type="EMBL" id="CP117826">
    <property type="protein sequence ID" value="XCC61225.1"/>
    <property type="molecule type" value="Genomic_DNA"/>
</dbReference>
<keyword evidence="2" id="KW-0479">Metal-binding</keyword>
<evidence type="ECO:0000256" key="3">
    <source>
        <dbReference type="ARBA" id="ARBA00022801"/>
    </source>
</evidence>
<dbReference type="Pfam" id="PF02633">
    <property type="entry name" value="Creatininase"/>
    <property type="match status" value="1"/>
</dbReference>
<evidence type="ECO:0000256" key="5">
    <source>
        <dbReference type="ARBA" id="ARBA00024029"/>
    </source>
</evidence>
<dbReference type="InterPro" id="IPR024087">
    <property type="entry name" value="Creatininase-like_sf"/>
</dbReference>
<reference evidence="6" key="1">
    <citation type="submission" date="2023-02" db="EMBL/GenBank/DDBJ databases">
        <title>Gut commensal Christensenella minuta modulates host metabolism via a new class of secondary bile acids.</title>
        <authorList>
            <person name="Liu C."/>
        </authorList>
    </citation>
    <scope>NUCLEOTIDE SEQUENCE</scope>
    <source>
        <strain evidence="6">CA70</strain>
    </source>
</reference>
<sequence length="248" mass="27677">MSIYFGEKTWVEIQKAVEDEAVVILPVGTTEEHGRHLPVETDAMIARGYADMLGNACIEKGIPVLVMQTINFGFSMGIVRQWPGCPNINTRTFADYIYDIVDSLVGMGFKKIVTLDCHGNHDCLLRMVMREIADVHGVFTMTLAPMTLSAEVYDKMKKDPEGDIHGGEWETSCILYLHPELVHQDEYTNVDAIRLNRKLCGPVSTWALQKTKTGLFGDPTCACAELGEAVLKAATENGVEYIEEFRRV</sequence>
<protein>
    <submittedName>
        <fullName evidence="6">Creatininase family protein</fullName>
    </submittedName>
</protein>
<dbReference type="RefSeq" id="WP_079546627.1">
    <property type="nucleotide sequence ID" value="NZ_CP117826.1"/>
</dbReference>
<keyword evidence="3" id="KW-0378">Hydrolase</keyword>
<comment type="similarity">
    <text evidence="5">Belongs to the creatininase superfamily.</text>
</comment>
<dbReference type="Gene3D" id="3.40.50.10310">
    <property type="entry name" value="Creatininase"/>
    <property type="match status" value="1"/>
</dbReference>
<evidence type="ECO:0000256" key="4">
    <source>
        <dbReference type="ARBA" id="ARBA00022833"/>
    </source>
</evidence>
<name>A0AAU8A568_9FIRM</name>
<gene>
    <name evidence="6" type="ORF">PUP29_06685</name>
</gene>
<dbReference type="AlphaFoldDB" id="A0AAU8A568"/>
<accession>A0AAU8A568</accession>
<dbReference type="SUPFAM" id="SSF102215">
    <property type="entry name" value="Creatininase"/>
    <property type="match status" value="1"/>
</dbReference>
<dbReference type="PANTHER" id="PTHR35005">
    <property type="entry name" value="3-DEHYDRO-SCYLLO-INOSOSE HYDROLASE"/>
    <property type="match status" value="1"/>
</dbReference>
<dbReference type="GO" id="GO:0046872">
    <property type="term" value="F:metal ion binding"/>
    <property type="evidence" value="ECO:0007669"/>
    <property type="project" value="UniProtKB-KW"/>
</dbReference>